<dbReference type="SUPFAM" id="SSF47413">
    <property type="entry name" value="lambda repressor-like DNA-binding domains"/>
    <property type="match status" value="1"/>
</dbReference>
<dbReference type="Proteomes" id="UP001139000">
    <property type="component" value="Unassembled WGS sequence"/>
</dbReference>
<dbReference type="AlphaFoldDB" id="A0A9X1TLA0"/>
<dbReference type="InterPro" id="IPR050807">
    <property type="entry name" value="TransReg_Diox_bact_type"/>
</dbReference>
<dbReference type="Pfam" id="PF01381">
    <property type="entry name" value="HTH_3"/>
    <property type="match status" value="1"/>
</dbReference>
<sequence>MEKDIELKQLGLRIKELRKMKNITQEELAHTIDKDQQSIQRLEAGKINPSFLYLQQIAKGLDISLSEVFEKL</sequence>
<evidence type="ECO:0000256" key="1">
    <source>
        <dbReference type="ARBA" id="ARBA00023125"/>
    </source>
</evidence>
<dbReference type="PANTHER" id="PTHR46797:SF1">
    <property type="entry name" value="METHYLPHOSPHONATE SYNTHASE"/>
    <property type="match status" value="1"/>
</dbReference>
<name>A0A9X1TLA0_9BACT</name>
<keyword evidence="4" id="KW-1185">Reference proteome</keyword>
<accession>A0A9X1TLA0</accession>
<organism evidence="3 4">
    <name type="scientific">Dyadobacter chenwenxiniae</name>
    <dbReference type="NCBI Taxonomy" id="2906456"/>
    <lineage>
        <taxon>Bacteria</taxon>
        <taxon>Pseudomonadati</taxon>
        <taxon>Bacteroidota</taxon>
        <taxon>Cytophagia</taxon>
        <taxon>Cytophagales</taxon>
        <taxon>Spirosomataceae</taxon>
        <taxon>Dyadobacter</taxon>
    </lineage>
</organism>
<dbReference type="GO" id="GO:0003700">
    <property type="term" value="F:DNA-binding transcription factor activity"/>
    <property type="evidence" value="ECO:0007669"/>
    <property type="project" value="TreeGrafter"/>
</dbReference>
<dbReference type="InterPro" id="IPR010982">
    <property type="entry name" value="Lambda_DNA-bd_dom_sf"/>
</dbReference>
<evidence type="ECO:0000259" key="2">
    <source>
        <dbReference type="PROSITE" id="PS50943"/>
    </source>
</evidence>
<dbReference type="Gene3D" id="1.10.260.40">
    <property type="entry name" value="lambda repressor-like DNA-binding domains"/>
    <property type="match status" value="1"/>
</dbReference>
<keyword evidence="1" id="KW-0238">DNA-binding</keyword>
<dbReference type="GO" id="GO:0005829">
    <property type="term" value="C:cytosol"/>
    <property type="evidence" value="ECO:0007669"/>
    <property type="project" value="TreeGrafter"/>
</dbReference>
<proteinExistence type="predicted"/>
<dbReference type="PANTHER" id="PTHR46797">
    <property type="entry name" value="HTH-TYPE TRANSCRIPTIONAL REGULATOR"/>
    <property type="match status" value="1"/>
</dbReference>
<evidence type="ECO:0000313" key="3">
    <source>
        <dbReference type="EMBL" id="MCF0062008.1"/>
    </source>
</evidence>
<feature type="domain" description="HTH cro/C1-type" evidence="2">
    <location>
        <begin position="14"/>
        <end position="68"/>
    </location>
</feature>
<dbReference type="PROSITE" id="PS50943">
    <property type="entry name" value="HTH_CROC1"/>
    <property type="match status" value="1"/>
</dbReference>
<dbReference type="CDD" id="cd00093">
    <property type="entry name" value="HTH_XRE"/>
    <property type="match status" value="1"/>
</dbReference>
<comment type="caution">
    <text evidence="3">The sequence shown here is derived from an EMBL/GenBank/DDBJ whole genome shotgun (WGS) entry which is preliminary data.</text>
</comment>
<protein>
    <submittedName>
        <fullName evidence="3">Helix-turn-helix transcriptional regulator</fullName>
    </submittedName>
</protein>
<dbReference type="InterPro" id="IPR001387">
    <property type="entry name" value="Cro/C1-type_HTH"/>
</dbReference>
<dbReference type="GO" id="GO:0003677">
    <property type="term" value="F:DNA binding"/>
    <property type="evidence" value="ECO:0007669"/>
    <property type="project" value="UniProtKB-KW"/>
</dbReference>
<dbReference type="RefSeq" id="WP_234655227.1">
    <property type="nucleotide sequence ID" value="NZ_CP094997.1"/>
</dbReference>
<evidence type="ECO:0000313" key="4">
    <source>
        <dbReference type="Proteomes" id="UP001139000"/>
    </source>
</evidence>
<dbReference type="SMART" id="SM00530">
    <property type="entry name" value="HTH_XRE"/>
    <property type="match status" value="1"/>
</dbReference>
<gene>
    <name evidence="3" type="ORF">LXM26_10925</name>
</gene>
<dbReference type="EMBL" id="JAJTTC010000001">
    <property type="protein sequence ID" value="MCF0062008.1"/>
    <property type="molecule type" value="Genomic_DNA"/>
</dbReference>
<reference evidence="3" key="1">
    <citation type="submission" date="2021-12" db="EMBL/GenBank/DDBJ databases">
        <title>Novel species in genus Dyadobacter.</title>
        <authorList>
            <person name="Ma C."/>
        </authorList>
    </citation>
    <scope>NUCLEOTIDE SEQUENCE</scope>
    <source>
        <strain evidence="3">LJ419</strain>
    </source>
</reference>